<dbReference type="SUPFAM" id="SSF81296">
    <property type="entry name" value="E set domains"/>
    <property type="match status" value="1"/>
</dbReference>
<dbReference type="Pfam" id="PF08770">
    <property type="entry name" value="SoxZ"/>
    <property type="match status" value="1"/>
</dbReference>
<gene>
    <name evidence="2" type="ORF">MNBD_GAMMA23-1575</name>
    <name evidence="3" type="ORF">MNBD_GAMMA23-1631</name>
</gene>
<dbReference type="InterPro" id="IPR014756">
    <property type="entry name" value="Ig_E-set"/>
</dbReference>
<organism evidence="2">
    <name type="scientific">hydrothermal vent metagenome</name>
    <dbReference type="NCBI Taxonomy" id="652676"/>
    <lineage>
        <taxon>unclassified sequences</taxon>
        <taxon>metagenomes</taxon>
        <taxon>ecological metagenomes</taxon>
    </lineage>
</organism>
<proteinExistence type="predicted"/>
<dbReference type="InterPro" id="IPR014880">
    <property type="entry name" value="SoxZ_dom"/>
</dbReference>
<evidence type="ECO:0000313" key="2">
    <source>
        <dbReference type="EMBL" id="VAW91592.1"/>
    </source>
</evidence>
<dbReference type="Gene3D" id="2.60.40.10">
    <property type="entry name" value="Immunoglobulins"/>
    <property type="match status" value="1"/>
</dbReference>
<evidence type="ECO:0000259" key="1">
    <source>
        <dbReference type="Pfam" id="PF08770"/>
    </source>
</evidence>
<feature type="non-terminal residue" evidence="2">
    <location>
        <position position="1"/>
    </location>
</feature>
<accession>A0A3B0ZVZ3</accession>
<dbReference type="EMBL" id="UOFT01000072">
    <property type="protein sequence ID" value="VAW98792.1"/>
    <property type="molecule type" value="Genomic_DNA"/>
</dbReference>
<evidence type="ECO:0000313" key="3">
    <source>
        <dbReference type="EMBL" id="VAW98792.1"/>
    </source>
</evidence>
<reference evidence="2" key="1">
    <citation type="submission" date="2018-06" db="EMBL/GenBank/DDBJ databases">
        <authorList>
            <person name="Zhirakovskaya E."/>
        </authorList>
    </citation>
    <scope>NUCLEOTIDE SEQUENCE</scope>
</reference>
<sequence>AEWAAAVSKNPYLSFKFGGGKSGDTVGIAWVDNTGKKDSVETKVK</sequence>
<name>A0A3B0ZVZ3_9ZZZZ</name>
<dbReference type="EMBL" id="UOFT01000012">
    <property type="protein sequence ID" value="VAW91592.1"/>
    <property type="molecule type" value="Genomic_DNA"/>
</dbReference>
<feature type="domain" description="Sulphur oxidation protein SoxZ" evidence="1">
    <location>
        <begin position="1"/>
        <end position="42"/>
    </location>
</feature>
<protein>
    <recommendedName>
        <fullName evidence="1">Sulphur oxidation protein SoxZ domain-containing protein</fullName>
    </recommendedName>
</protein>
<dbReference type="InterPro" id="IPR013783">
    <property type="entry name" value="Ig-like_fold"/>
</dbReference>
<dbReference type="AlphaFoldDB" id="A0A3B0ZVZ3"/>